<sequence length="204" mass="23939">PAVNETVTIVATNYPWRLRLAQLRRFDRRLYISPPTPNDVSRLIVRFLNKVSHSLTVKQIKWLSYELRGHTPDEILKICNAALYDSFRRPPFVPKVYLSDSPPPASPSSSDPPKLRLIDFVGLSDRFKPILRFIDVESVNLKQYRKWNEDAGIPPIFYPKHYWEYLGIARPVNPYSIFEFRDEELSAKLGRLVRERIDREKLSQ</sequence>
<protein>
    <recommendedName>
        <fullName evidence="2">ATPase AAA-type core domain-containing protein</fullName>
    </recommendedName>
</protein>
<reference evidence="1" key="1">
    <citation type="journal article" date="2014" name="Front. Microbiol.">
        <title>High frequency of phylogenetically diverse reductive dehalogenase-homologous genes in deep subseafloor sedimentary metagenomes.</title>
        <authorList>
            <person name="Kawai M."/>
            <person name="Futagami T."/>
            <person name="Toyoda A."/>
            <person name="Takaki Y."/>
            <person name="Nishi S."/>
            <person name="Hori S."/>
            <person name="Arai W."/>
            <person name="Tsubouchi T."/>
            <person name="Morono Y."/>
            <person name="Uchiyama I."/>
            <person name="Ito T."/>
            <person name="Fujiyama A."/>
            <person name="Inagaki F."/>
            <person name="Takami H."/>
        </authorList>
    </citation>
    <scope>NUCLEOTIDE SEQUENCE</scope>
    <source>
        <strain evidence="1">Expedition CK06-06</strain>
    </source>
</reference>
<dbReference type="PANTHER" id="PTHR23074">
    <property type="entry name" value="AAA DOMAIN-CONTAINING"/>
    <property type="match status" value="1"/>
</dbReference>
<comment type="caution">
    <text evidence="1">The sequence shown here is derived from an EMBL/GenBank/DDBJ whole genome shotgun (WGS) entry which is preliminary data.</text>
</comment>
<dbReference type="GO" id="GO:0007033">
    <property type="term" value="P:vacuole organization"/>
    <property type="evidence" value="ECO:0007669"/>
    <property type="project" value="TreeGrafter"/>
</dbReference>
<evidence type="ECO:0000313" key="1">
    <source>
        <dbReference type="EMBL" id="GAG14615.1"/>
    </source>
</evidence>
<dbReference type="EMBL" id="BARS01036313">
    <property type="protein sequence ID" value="GAG14615.1"/>
    <property type="molecule type" value="Genomic_DNA"/>
</dbReference>
<dbReference type="SUPFAM" id="SSF52540">
    <property type="entry name" value="P-loop containing nucleoside triphosphate hydrolases"/>
    <property type="match status" value="1"/>
</dbReference>
<gene>
    <name evidence="1" type="ORF">S01H1_55836</name>
</gene>
<dbReference type="GO" id="GO:0016197">
    <property type="term" value="P:endosomal transport"/>
    <property type="evidence" value="ECO:0007669"/>
    <property type="project" value="TreeGrafter"/>
</dbReference>
<organism evidence="1">
    <name type="scientific">marine sediment metagenome</name>
    <dbReference type="NCBI Taxonomy" id="412755"/>
    <lineage>
        <taxon>unclassified sequences</taxon>
        <taxon>metagenomes</taxon>
        <taxon>ecological metagenomes</taxon>
    </lineage>
</organism>
<dbReference type="AlphaFoldDB" id="X0V8W4"/>
<dbReference type="PANTHER" id="PTHR23074:SF163">
    <property type="entry name" value="TRANSPORT PROTEIN 4A, PUTATIVE-RELATED"/>
    <property type="match status" value="1"/>
</dbReference>
<accession>X0V8W4</accession>
<dbReference type="InterPro" id="IPR027417">
    <property type="entry name" value="P-loop_NTPase"/>
</dbReference>
<evidence type="ECO:0008006" key="2">
    <source>
        <dbReference type="Google" id="ProtNLM"/>
    </source>
</evidence>
<feature type="non-terminal residue" evidence="1">
    <location>
        <position position="1"/>
    </location>
</feature>
<proteinExistence type="predicted"/>
<dbReference type="InterPro" id="IPR050304">
    <property type="entry name" value="MT-severing_AAA_ATPase"/>
</dbReference>
<name>X0V8W4_9ZZZZ</name>
<dbReference type="Gene3D" id="3.40.50.300">
    <property type="entry name" value="P-loop containing nucleotide triphosphate hydrolases"/>
    <property type="match status" value="1"/>
</dbReference>
<dbReference type="Gene3D" id="1.10.8.60">
    <property type="match status" value="1"/>
</dbReference>
<dbReference type="GO" id="GO:0016887">
    <property type="term" value="F:ATP hydrolysis activity"/>
    <property type="evidence" value="ECO:0007669"/>
    <property type="project" value="TreeGrafter"/>
</dbReference>